<protein>
    <recommendedName>
        <fullName evidence="3">Probable chemoreceptor glutamine deamidase CheD</fullName>
        <ecNumber evidence="3">3.5.1.44</ecNumber>
    </recommendedName>
</protein>
<dbReference type="EMBL" id="JBHSOZ010000003">
    <property type="protein sequence ID" value="MFC5712125.1"/>
    <property type="molecule type" value="Genomic_DNA"/>
</dbReference>
<sequence length="166" mass="17838">MSSRIGQVNIVKVWMADLNIAIAPQLIQTSGLGSCVSVVLYDEEAKAAGMAHIMLPSSRLHASGECNRAKYADSAIEDLYSLLIYHGARRNKVKAKIAGGAQMFEAASSALRIGPRNVEAVKETLKKMHIFLAAEDTGGNSGRTVLFDPATSHLSIRTVNAEEKII</sequence>
<dbReference type="InterPro" id="IPR038592">
    <property type="entry name" value="CheD-like_sf"/>
</dbReference>
<dbReference type="RefSeq" id="WP_385939171.1">
    <property type="nucleotide sequence ID" value="NZ_JBHSOZ010000003.1"/>
</dbReference>
<keyword evidence="1 3" id="KW-0145">Chemotaxis</keyword>
<comment type="caution">
    <text evidence="4">The sequence shown here is derived from an EMBL/GenBank/DDBJ whole genome shotgun (WGS) entry which is preliminary data.</text>
</comment>
<dbReference type="SUPFAM" id="SSF64438">
    <property type="entry name" value="CNF1/YfiH-like putative cysteine hydrolases"/>
    <property type="match status" value="1"/>
</dbReference>
<dbReference type="Gene3D" id="3.30.1330.200">
    <property type="match status" value="1"/>
</dbReference>
<keyword evidence="5" id="KW-1185">Reference proteome</keyword>
<dbReference type="PROSITE" id="PS51257">
    <property type="entry name" value="PROKAR_LIPOPROTEIN"/>
    <property type="match status" value="1"/>
</dbReference>
<evidence type="ECO:0000313" key="4">
    <source>
        <dbReference type="EMBL" id="MFC5712125.1"/>
    </source>
</evidence>
<comment type="similarity">
    <text evidence="3">Belongs to the CheD family.</text>
</comment>
<dbReference type="InterPro" id="IPR005659">
    <property type="entry name" value="Chemorcpt_Glu_NH3ase_CheD"/>
</dbReference>
<proteinExistence type="inferred from homology"/>
<comment type="function">
    <text evidence="3">Probably deamidates glutamine residues to glutamate on methyl-accepting chemotaxis receptors (MCPs), playing an important role in chemotaxis.</text>
</comment>
<accession>A0ABW0YI92</accession>
<evidence type="ECO:0000313" key="5">
    <source>
        <dbReference type="Proteomes" id="UP001596142"/>
    </source>
</evidence>
<dbReference type="CDD" id="cd16352">
    <property type="entry name" value="CheD"/>
    <property type="match status" value="1"/>
</dbReference>
<organism evidence="4 5">
    <name type="scientific">Thalassorhabdus alkalitolerans</name>
    <dbReference type="NCBI Taxonomy" id="2282697"/>
    <lineage>
        <taxon>Bacteria</taxon>
        <taxon>Bacillati</taxon>
        <taxon>Bacillota</taxon>
        <taxon>Bacilli</taxon>
        <taxon>Bacillales</taxon>
        <taxon>Bacillaceae</taxon>
        <taxon>Thalassorhabdus</taxon>
    </lineage>
</organism>
<evidence type="ECO:0000256" key="1">
    <source>
        <dbReference type="ARBA" id="ARBA00022500"/>
    </source>
</evidence>
<dbReference type="HAMAP" id="MF_01440">
    <property type="entry name" value="CheD"/>
    <property type="match status" value="1"/>
</dbReference>
<comment type="catalytic activity">
    <reaction evidence="3">
        <text>L-glutaminyl-[protein] + H2O = L-glutamyl-[protein] + NH4(+)</text>
        <dbReference type="Rhea" id="RHEA:16441"/>
        <dbReference type="Rhea" id="RHEA-COMP:10207"/>
        <dbReference type="Rhea" id="RHEA-COMP:10208"/>
        <dbReference type="ChEBI" id="CHEBI:15377"/>
        <dbReference type="ChEBI" id="CHEBI:28938"/>
        <dbReference type="ChEBI" id="CHEBI:29973"/>
        <dbReference type="ChEBI" id="CHEBI:30011"/>
        <dbReference type="EC" id="3.5.1.44"/>
    </reaction>
</comment>
<keyword evidence="2 3" id="KW-0378">Hydrolase</keyword>
<dbReference type="Proteomes" id="UP001596142">
    <property type="component" value="Unassembled WGS sequence"/>
</dbReference>
<name>A0ABW0YI92_9BACI</name>
<dbReference type="PANTHER" id="PTHR35147:SF1">
    <property type="entry name" value="CHEMORECEPTOR GLUTAMINE DEAMIDASE CHED-RELATED"/>
    <property type="match status" value="1"/>
</dbReference>
<gene>
    <name evidence="3" type="primary">cheD</name>
    <name evidence="4" type="ORF">ACFPU1_04985</name>
</gene>
<evidence type="ECO:0000256" key="3">
    <source>
        <dbReference type="HAMAP-Rule" id="MF_01440"/>
    </source>
</evidence>
<dbReference type="PANTHER" id="PTHR35147">
    <property type="entry name" value="CHEMORECEPTOR GLUTAMINE DEAMIDASE CHED-RELATED"/>
    <property type="match status" value="1"/>
</dbReference>
<reference evidence="5" key="1">
    <citation type="journal article" date="2019" name="Int. J. Syst. Evol. Microbiol.">
        <title>The Global Catalogue of Microorganisms (GCM) 10K type strain sequencing project: providing services to taxonomists for standard genome sequencing and annotation.</title>
        <authorList>
            <consortium name="The Broad Institute Genomics Platform"/>
            <consortium name="The Broad Institute Genome Sequencing Center for Infectious Disease"/>
            <person name="Wu L."/>
            <person name="Ma J."/>
        </authorList>
    </citation>
    <scope>NUCLEOTIDE SEQUENCE [LARGE SCALE GENOMIC DNA]</scope>
    <source>
        <strain evidence="5">CECT 7184</strain>
    </source>
</reference>
<dbReference type="EC" id="3.5.1.44" evidence="3"/>
<dbReference type="InterPro" id="IPR011324">
    <property type="entry name" value="Cytotoxic_necrot_fac-like_cat"/>
</dbReference>
<dbReference type="Pfam" id="PF03975">
    <property type="entry name" value="CheD"/>
    <property type="match status" value="1"/>
</dbReference>
<evidence type="ECO:0000256" key="2">
    <source>
        <dbReference type="ARBA" id="ARBA00022801"/>
    </source>
</evidence>